<dbReference type="PANTHER" id="PTHR41773:SF1">
    <property type="entry name" value="RELA_SPOT DOMAIN-CONTAINING PROTEIN"/>
    <property type="match status" value="1"/>
</dbReference>
<dbReference type="CDD" id="cd05399">
    <property type="entry name" value="NT_Rel-Spo_like"/>
    <property type="match status" value="1"/>
</dbReference>
<dbReference type="InterPro" id="IPR043519">
    <property type="entry name" value="NT_sf"/>
</dbReference>
<name>F6CYH2_MARPP</name>
<dbReference type="eggNOG" id="COG2357">
    <property type="taxonomic scope" value="Bacteria"/>
</dbReference>
<dbReference type="RefSeq" id="WP_013796056.1">
    <property type="nucleotide sequence ID" value="NC_015559.1"/>
</dbReference>
<protein>
    <submittedName>
        <fullName evidence="2">RelA/SpoT domain protein</fullName>
    </submittedName>
</protein>
<dbReference type="PANTHER" id="PTHR41773">
    <property type="entry name" value="GTP PYROPHOSPHATASE-RELATED"/>
    <property type="match status" value="1"/>
</dbReference>
<keyword evidence="3" id="KW-1185">Reference proteome</keyword>
<dbReference type="OrthoDB" id="9801824at2"/>
<feature type="domain" description="RelA/SpoT" evidence="1">
    <location>
        <begin position="49"/>
        <end position="177"/>
    </location>
</feature>
<dbReference type="AlphaFoldDB" id="F6CYH2"/>
<gene>
    <name evidence="2" type="ordered locus">Mar181_1539</name>
</gene>
<dbReference type="Pfam" id="PF04607">
    <property type="entry name" value="RelA_SpoT"/>
    <property type="match status" value="1"/>
</dbReference>
<evidence type="ECO:0000313" key="3">
    <source>
        <dbReference type="Proteomes" id="UP000009230"/>
    </source>
</evidence>
<dbReference type="HOGENOM" id="CLU_844538_0_0_6"/>
<dbReference type="Gene3D" id="3.30.460.10">
    <property type="entry name" value="Beta Polymerase, domain 2"/>
    <property type="match status" value="1"/>
</dbReference>
<dbReference type="Proteomes" id="UP000009230">
    <property type="component" value="Chromosome"/>
</dbReference>
<evidence type="ECO:0000259" key="1">
    <source>
        <dbReference type="SMART" id="SM00954"/>
    </source>
</evidence>
<evidence type="ECO:0000313" key="2">
    <source>
        <dbReference type="EMBL" id="AEF54581.1"/>
    </source>
</evidence>
<dbReference type="SUPFAM" id="SSF81301">
    <property type="entry name" value="Nucleotidyltransferase"/>
    <property type="match status" value="1"/>
</dbReference>
<organism evidence="2 3">
    <name type="scientific">Marinomonas posidonica (strain CECT 7376 / NCIMB 14433 / IVIA-Po-181)</name>
    <dbReference type="NCBI Taxonomy" id="491952"/>
    <lineage>
        <taxon>Bacteria</taxon>
        <taxon>Pseudomonadati</taxon>
        <taxon>Pseudomonadota</taxon>
        <taxon>Gammaproteobacteria</taxon>
        <taxon>Oceanospirillales</taxon>
        <taxon>Oceanospirillaceae</taxon>
        <taxon>Marinomonas</taxon>
    </lineage>
</organism>
<dbReference type="STRING" id="491952.Mar181_1539"/>
<dbReference type="GO" id="GO:0015969">
    <property type="term" value="P:guanosine tetraphosphate metabolic process"/>
    <property type="evidence" value="ECO:0007669"/>
    <property type="project" value="InterPro"/>
</dbReference>
<dbReference type="KEGG" id="mpc:Mar181_1539"/>
<dbReference type="InterPro" id="IPR007685">
    <property type="entry name" value="RelA_SpoT"/>
</dbReference>
<dbReference type="SMART" id="SM00954">
    <property type="entry name" value="RelA_SpoT"/>
    <property type="match status" value="1"/>
</dbReference>
<dbReference type="EMBL" id="CP002771">
    <property type="protein sequence ID" value="AEF54581.1"/>
    <property type="molecule type" value="Genomic_DNA"/>
</dbReference>
<proteinExistence type="predicted"/>
<reference evidence="2 3" key="1">
    <citation type="journal article" date="2012" name="Stand. Genomic Sci.">
        <title>Complete genome sequence of Marinomonas posidonica type strain (IVIA-Po-181(T)).</title>
        <authorList>
            <person name="Lucas-Elio P."/>
            <person name="Goodwin L."/>
            <person name="Woyke T."/>
            <person name="Pitluck S."/>
            <person name="Nolan M."/>
            <person name="Kyrpides N.C."/>
            <person name="Detter J.C."/>
            <person name="Copeland A."/>
            <person name="Lu M."/>
            <person name="Bruce D."/>
            <person name="Detter C."/>
            <person name="Tapia R."/>
            <person name="Han S."/>
            <person name="Land M.L."/>
            <person name="Ivanova N."/>
            <person name="Mikhailova N."/>
            <person name="Johnston A.W."/>
            <person name="Sanchez-Amat A."/>
        </authorList>
    </citation>
    <scope>NUCLEOTIDE SEQUENCE [LARGE SCALE GENOMIC DNA]</scope>
    <source>
        <strain evidence="3">CECT 7376 / NCIMB 14433 / IVIA-Po-181</strain>
    </source>
</reference>
<sequence>MNEEEFIKRWNEEIDRYKAWGDFVKNEILKTLTDQGKNINSFLKVPASCRIKEEASLIDKAFYRGNKSYDDPYNQIEDKVGIRFITLLLEDVKEICTIIEESQSWTIGSSRDFHEERNKSPLIFDYQSMHYVLRPTGDFLINDIEVQVDTPCEVQVRTLLQHAYAELTHDALYKIEKKEDIDPNIHRKVARSMALIETTDEYFGAVNNEINISKFEKYNIKSYLDNLYYVLIEVPPIFEKSSIIIWNSYNHIIDENLAMKIETFFQKETMYIELIKDKANTKPIFRQSIIFFLIWLSAKFPEEIENEWPISFDVIKDIQRESGLSYFRD</sequence>
<accession>F6CYH2</accession>